<comment type="caution">
    <text evidence="1">The sequence shown here is derived from an EMBL/GenBank/DDBJ whole genome shotgun (WGS) entry which is preliminary data.</text>
</comment>
<accession>A0ABV5GU46</accession>
<name>A0ABV5GU46_9FLAO</name>
<evidence type="ECO:0000313" key="2">
    <source>
        <dbReference type="Proteomes" id="UP001589607"/>
    </source>
</evidence>
<dbReference type="Proteomes" id="UP001589607">
    <property type="component" value="Unassembled WGS sequence"/>
</dbReference>
<dbReference type="EMBL" id="JBHMEY010000096">
    <property type="protein sequence ID" value="MFB9098796.1"/>
    <property type="molecule type" value="Genomic_DNA"/>
</dbReference>
<sequence>MSLLLSLIHKSNNSSAKEFEKLIDNSHNNLFGFEIWRNELWGNKVIEELNCHLLFSLKKQDLFLFDNDLLILKKECEIIYNNIEYISTSTTIEADAISFRIGNLEEYIKKALKYQSLIGLNIS</sequence>
<gene>
    <name evidence="1" type="ORF">ACFFVF_20005</name>
</gene>
<dbReference type="RefSeq" id="WP_236457136.1">
    <property type="nucleotide sequence ID" value="NZ_CBCSGE010000012.1"/>
</dbReference>
<reference evidence="1 2" key="1">
    <citation type="submission" date="2024-09" db="EMBL/GenBank/DDBJ databases">
        <authorList>
            <person name="Sun Q."/>
            <person name="Mori K."/>
        </authorList>
    </citation>
    <scope>NUCLEOTIDE SEQUENCE [LARGE SCALE GENOMIC DNA]</scope>
    <source>
        <strain evidence="1 2">CECT 7955</strain>
    </source>
</reference>
<protein>
    <submittedName>
        <fullName evidence="1">Uncharacterized protein</fullName>
    </submittedName>
</protein>
<keyword evidence="2" id="KW-1185">Reference proteome</keyword>
<evidence type="ECO:0000313" key="1">
    <source>
        <dbReference type="EMBL" id="MFB9098796.1"/>
    </source>
</evidence>
<organism evidence="1 2">
    <name type="scientific">Flavobacterium jumunjinense</name>
    <dbReference type="NCBI Taxonomy" id="998845"/>
    <lineage>
        <taxon>Bacteria</taxon>
        <taxon>Pseudomonadati</taxon>
        <taxon>Bacteroidota</taxon>
        <taxon>Flavobacteriia</taxon>
        <taxon>Flavobacteriales</taxon>
        <taxon>Flavobacteriaceae</taxon>
        <taxon>Flavobacterium</taxon>
    </lineage>
</organism>
<proteinExistence type="predicted"/>